<name>A0A918PI83_9SPHN</name>
<evidence type="ECO:0000313" key="1">
    <source>
        <dbReference type="EMBL" id="GGZ11306.1"/>
    </source>
</evidence>
<dbReference type="AlphaFoldDB" id="A0A918PI83"/>
<evidence type="ECO:0000313" key="2">
    <source>
        <dbReference type="Proteomes" id="UP000648075"/>
    </source>
</evidence>
<proteinExistence type="predicted"/>
<comment type="caution">
    <text evidence="1">The sequence shown here is derived from an EMBL/GenBank/DDBJ whole genome shotgun (WGS) entry which is preliminary data.</text>
</comment>
<reference evidence="1" key="2">
    <citation type="submission" date="2020-09" db="EMBL/GenBank/DDBJ databases">
        <authorList>
            <person name="Sun Q."/>
            <person name="Kim S."/>
        </authorList>
    </citation>
    <scope>NUCLEOTIDE SEQUENCE</scope>
    <source>
        <strain evidence="1">KCTC 32255</strain>
    </source>
</reference>
<accession>A0A918PI83</accession>
<protein>
    <submittedName>
        <fullName evidence="1">Uncharacterized protein</fullName>
    </submittedName>
</protein>
<organism evidence="1 2">
    <name type="scientific">Novosphingobium colocasiae</name>
    <dbReference type="NCBI Taxonomy" id="1256513"/>
    <lineage>
        <taxon>Bacteria</taxon>
        <taxon>Pseudomonadati</taxon>
        <taxon>Pseudomonadota</taxon>
        <taxon>Alphaproteobacteria</taxon>
        <taxon>Sphingomonadales</taxon>
        <taxon>Sphingomonadaceae</taxon>
        <taxon>Novosphingobium</taxon>
    </lineage>
</organism>
<keyword evidence="2" id="KW-1185">Reference proteome</keyword>
<reference evidence="1" key="1">
    <citation type="journal article" date="2014" name="Int. J. Syst. Evol. Microbiol.">
        <title>Complete genome sequence of Corynebacterium casei LMG S-19264T (=DSM 44701T), isolated from a smear-ripened cheese.</title>
        <authorList>
            <consortium name="US DOE Joint Genome Institute (JGI-PGF)"/>
            <person name="Walter F."/>
            <person name="Albersmeier A."/>
            <person name="Kalinowski J."/>
            <person name="Ruckert C."/>
        </authorList>
    </citation>
    <scope>NUCLEOTIDE SEQUENCE</scope>
    <source>
        <strain evidence="1">KCTC 32255</strain>
    </source>
</reference>
<dbReference type="EMBL" id="BMZA01000012">
    <property type="protein sequence ID" value="GGZ11306.1"/>
    <property type="molecule type" value="Genomic_DNA"/>
</dbReference>
<dbReference type="Proteomes" id="UP000648075">
    <property type="component" value="Unassembled WGS sequence"/>
</dbReference>
<sequence>MQGDEDRFLGRRIFDFGGIGGDRKAQVAVGFDQTWDDRGTGGIDLLRIVSRDLSMRCDGNNSIFFDQDILLRPVVITPGPYVAAMKECTLDL</sequence>
<gene>
    <name evidence="1" type="ORF">GCM10011614_27860</name>
</gene>